<dbReference type="InterPro" id="IPR023997">
    <property type="entry name" value="TonB-dep_OMP_SusC/RagA_CS"/>
</dbReference>
<dbReference type="InterPro" id="IPR036942">
    <property type="entry name" value="Beta-barrel_TonB_sf"/>
</dbReference>
<dbReference type="SUPFAM" id="SSF49464">
    <property type="entry name" value="Carboxypeptidase regulatory domain-like"/>
    <property type="match status" value="1"/>
</dbReference>
<comment type="caution">
    <text evidence="10">The sequence shown here is derived from an EMBL/GenBank/DDBJ whole genome shotgun (WGS) entry which is preliminary data.</text>
</comment>
<keyword evidence="5" id="KW-0732">Signal</keyword>
<keyword evidence="2 8" id="KW-0813">Transport</keyword>
<evidence type="ECO:0000256" key="5">
    <source>
        <dbReference type="ARBA" id="ARBA00022729"/>
    </source>
</evidence>
<keyword evidence="11" id="KW-1185">Reference proteome</keyword>
<dbReference type="InterPro" id="IPR039426">
    <property type="entry name" value="TonB-dep_rcpt-like"/>
</dbReference>
<dbReference type="InterPro" id="IPR012910">
    <property type="entry name" value="Plug_dom"/>
</dbReference>
<dbReference type="Gene3D" id="2.60.40.1120">
    <property type="entry name" value="Carboxypeptidase-like, regulatory domain"/>
    <property type="match status" value="1"/>
</dbReference>
<dbReference type="PROSITE" id="PS52016">
    <property type="entry name" value="TONB_DEPENDENT_REC_3"/>
    <property type="match status" value="1"/>
</dbReference>
<organism evidence="10 11">
    <name type="scientific">Dysgonomonas hofstadii</name>
    <dbReference type="NCBI Taxonomy" id="637886"/>
    <lineage>
        <taxon>Bacteria</taxon>
        <taxon>Pseudomonadati</taxon>
        <taxon>Bacteroidota</taxon>
        <taxon>Bacteroidia</taxon>
        <taxon>Bacteroidales</taxon>
        <taxon>Dysgonomonadaceae</taxon>
        <taxon>Dysgonomonas</taxon>
    </lineage>
</organism>
<evidence type="ECO:0000259" key="9">
    <source>
        <dbReference type="Pfam" id="PF07715"/>
    </source>
</evidence>
<dbReference type="Pfam" id="PF13715">
    <property type="entry name" value="CarbopepD_reg_2"/>
    <property type="match status" value="1"/>
</dbReference>
<dbReference type="GO" id="GO:0015344">
    <property type="term" value="F:siderophore uptake transmembrane transporter activity"/>
    <property type="evidence" value="ECO:0007669"/>
    <property type="project" value="TreeGrafter"/>
</dbReference>
<dbReference type="Proteomes" id="UP000555103">
    <property type="component" value="Unassembled WGS sequence"/>
</dbReference>
<reference evidence="10 11" key="1">
    <citation type="submission" date="2020-08" db="EMBL/GenBank/DDBJ databases">
        <title>Genomic Encyclopedia of Type Strains, Phase IV (KMG-IV): sequencing the most valuable type-strain genomes for metagenomic binning, comparative biology and taxonomic classification.</title>
        <authorList>
            <person name="Goeker M."/>
        </authorList>
    </citation>
    <scope>NUCLEOTIDE SEQUENCE [LARGE SCALE GENOMIC DNA]</scope>
    <source>
        <strain evidence="10 11">DSM 104969</strain>
    </source>
</reference>
<evidence type="ECO:0000256" key="7">
    <source>
        <dbReference type="ARBA" id="ARBA00023237"/>
    </source>
</evidence>
<dbReference type="InterPro" id="IPR023996">
    <property type="entry name" value="TonB-dep_OMP_SusC/RagA"/>
</dbReference>
<keyword evidence="6 8" id="KW-0472">Membrane</keyword>
<dbReference type="NCBIfam" id="TIGR04056">
    <property type="entry name" value="OMP_RagA_SusC"/>
    <property type="match status" value="1"/>
</dbReference>
<dbReference type="FunFam" id="2.170.130.10:FF:000003">
    <property type="entry name" value="SusC/RagA family TonB-linked outer membrane protein"/>
    <property type="match status" value="1"/>
</dbReference>
<feature type="domain" description="TonB-dependent receptor plug" evidence="9">
    <location>
        <begin position="105"/>
        <end position="208"/>
    </location>
</feature>
<accession>A0A840CTM7</accession>
<dbReference type="Pfam" id="PF07715">
    <property type="entry name" value="Plug"/>
    <property type="match status" value="1"/>
</dbReference>
<evidence type="ECO:0000256" key="8">
    <source>
        <dbReference type="PROSITE-ProRule" id="PRU01360"/>
    </source>
</evidence>
<evidence type="ECO:0000313" key="11">
    <source>
        <dbReference type="Proteomes" id="UP000555103"/>
    </source>
</evidence>
<keyword evidence="4 8" id="KW-0812">Transmembrane</keyword>
<dbReference type="GO" id="GO:0044718">
    <property type="term" value="P:siderophore transmembrane transport"/>
    <property type="evidence" value="ECO:0007669"/>
    <property type="project" value="TreeGrafter"/>
</dbReference>
<evidence type="ECO:0000313" key="10">
    <source>
        <dbReference type="EMBL" id="MBB4038039.1"/>
    </source>
</evidence>
<keyword evidence="7 8" id="KW-0998">Cell outer membrane</keyword>
<evidence type="ECO:0000256" key="6">
    <source>
        <dbReference type="ARBA" id="ARBA00023136"/>
    </source>
</evidence>
<evidence type="ECO:0000256" key="1">
    <source>
        <dbReference type="ARBA" id="ARBA00004571"/>
    </source>
</evidence>
<keyword evidence="3 8" id="KW-1134">Transmembrane beta strand</keyword>
<evidence type="ECO:0000256" key="2">
    <source>
        <dbReference type="ARBA" id="ARBA00022448"/>
    </source>
</evidence>
<dbReference type="Gene3D" id="2.170.130.10">
    <property type="entry name" value="TonB-dependent receptor, plug domain"/>
    <property type="match status" value="1"/>
</dbReference>
<dbReference type="PANTHER" id="PTHR30069">
    <property type="entry name" value="TONB-DEPENDENT OUTER MEMBRANE RECEPTOR"/>
    <property type="match status" value="1"/>
</dbReference>
<comment type="similarity">
    <text evidence="8">Belongs to the TonB-dependent receptor family.</text>
</comment>
<name>A0A840CTM7_9BACT</name>
<dbReference type="GO" id="GO:0009279">
    <property type="term" value="C:cell outer membrane"/>
    <property type="evidence" value="ECO:0007669"/>
    <property type="project" value="UniProtKB-SubCell"/>
</dbReference>
<dbReference type="NCBIfam" id="TIGR04057">
    <property type="entry name" value="SusC_RagA_signa"/>
    <property type="match status" value="1"/>
</dbReference>
<dbReference type="AlphaFoldDB" id="A0A840CTM7"/>
<evidence type="ECO:0000256" key="4">
    <source>
        <dbReference type="ARBA" id="ARBA00022692"/>
    </source>
</evidence>
<comment type="subcellular location">
    <subcellularLocation>
        <location evidence="1 8">Cell outer membrane</location>
        <topology evidence="1 8">Multi-pass membrane protein</topology>
    </subcellularLocation>
</comment>
<sequence length="1022" mass="113728">MCLSSAFSQKTITGKVTDTNQESLPGVSVVLKGVHGTGTFTDLDGTYQISIPSESSVLEFSFLGFTSQSVTVGNRQVINITLEEDLKELDEVVVVGYGAQKRIHMTGAVSQIGSKDLMKAPMQNVSNMLTGKIPGLTSIQRSGKPGDDGTALYIRGLNSFTGKSDNPMVIVDGVPRPIDYVNPNDIESISVLKDASAAIYGVQGANGVIVITTKAGGEGPAKISYDGSVTLTQNTAMPEMLNAADYMYWHNKARTMDGLTPIWTADIQNKVMNNDPNSIWGQTDWLDKIFRTGIMQQHNISASGGTDKTKYYASIGIMDQEGTMRNTSFTRYNIRTNLDVQVAKNLKFTANLAGYRSDRKWPGTAISNQGEFNPVRQAINSIPIIKSDYNGYPVAWNGATYYVNGYAALTESGYKRQSKWNLDSNFKLEYDFSDITGALKGLKMSIFGAYNYSNTIDSSYDRYYELYYVNQYLDEGVGGANGFNPENSYEKSASWGDTWLVRPQIDYSREFDKHFVGATLAFEAKKSYSNTMTGRKTGYYSDEPVDLSLGSTLPETPITGSHTYSGGQLSWIGRLNYAYGGKYLAEAAFRYDGSYIFAPGNRWGFFPSTSLGWVISEEDFFRDILPNIDYLKLRASYGKTGNDAVDPFQHNSLFAMANNSMVLGNKAIAQFYSTNAYVYSNLTWASTHNYNLGLDFDMWNRKLGLELNVFYKLTKDILEEQSGNYPTSLGGYYPKYQNSGKVENKGIEITLKHQNQINSDWSYSLRGDFAFARNKVLSRIISDNRPNYRAVVGQSIGARYGFNALGLFQSQEEIDNYPAAPSGQLRLGDIKYQDVNGDGIISSTYDYVKTGYGAIPEINFALNMELSYKNFYLTMLWQGVTHTDYELSGVYDSGTTSSTVYTATFPENGNSPYYRILDAWTPENTNAKYPRLSTVSNGNNAWQSTWWVVNGEYLRLKNANIGYNIPAKLLRKTPFSHVNIYLAGTNLLTLSHFKYVDPESPSVSNGYYPQQKTFSFGVNVTF</sequence>
<dbReference type="SUPFAM" id="SSF56935">
    <property type="entry name" value="Porins"/>
    <property type="match status" value="1"/>
</dbReference>
<dbReference type="InterPro" id="IPR037066">
    <property type="entry name" value="Plug_dom_sf"/>
</dbReference>
<dbReference type="InterPro" id="IPR008969">
    <property type="entry name" value="CarboxyPept-like_regulatory"/>
</dbReference>
<gene>
    <name evidence="10" type="ORF">GGR21_003966</name>
</gene>
<dbReference type="RefSeq" id="WP_246348124.1">
    <property type="nucleotide sequence ID" value="NZ_JACIEP010000021.1"/>
</dbReference>
<dbReference type="Gene3D" id="2.40.170.20">
    <property type="entry name" value="TonB-dependent receptor, beta-barrel domain"/>
    <property type="match status" value="1"/>
</dbReference>
<dbReference type="EMBL" id="JACIEP010000021">
    <property type="protein sequence ID" value="MBB4038039.1"/>
    <property type="molecule type" value="Genomic_DNA"/>
</dbReference>
<proteinExistence type="inferred from homology"/>
<dbReference type="PANTHER" id="PTHR30069:SF29">
    <property type="entry name" value="HEMOGLOBIN AND HEMOGLOBIN-HAPTOGLOBIN-BINDING PROTEIN 1-RELATED"/>
    <property type="match status" value="1"/>
</dbReference>
<evidence type="ECO:0000256" key="3">
    <source>
        <dbReference type="ARBA" id="ARBA00022452"/>
    </source>
</evidence>
<protein>
    <submittedName>
        <fullName evidence="10">TonB-linked SusC/RagA family outer membrane protein</fullName>
    </submittedName>
</protein>